<dbReference type="CDD" id="cd04301">
    <property type="entry name" value="NAT_SF"/>
    <property type="match status" value="1"/>
</dbReference>
<protein>
    <recommendedName>
        <fullName evidence="3">N-acetyltransferase domain-containing protein</fullName>
    </recommendedName>
</protein>
<evidence type="ECO:0000259" key="3">
    <source>
        <dbReference type="PROSITE" id="PS51186"/>
    </source>
</evidence>
<evidence type="ECO:0000256" key="1">
    <source>
        <dbReference type="ARBA" id="ARBA00022679"/>
    </source>
</evidence>
<dbReference type="GO" id="GO:0016747">
    <property type="term" value="F:acyltransferase activity, transferring groups other than amino-acyl groups"/>
    <property type="evidence" value="ECO:0007669"/>
    <property type="project" value="InterPro"/>
</dbReference>
<dbReference type="Proteomes" id="UP000183940">
    <property type="component" value="Unassembled WGS sequence"/>
</dbReference>
<dbReference type="PROSITE" id="PS51186">
    <property type="entry name" value="GNAT"/>
    <property type="match status" value="1"/>
</dbReference>
<keyword evidence="1" id="KW-0808">Transferase</keyword>
<keyword evidence="2" id="KW-0012">Acyltransferase</keyword>
<keyword evidence="5" id="KW-1185">Reference proteome</keyword>
<dbReference type="Gene3D" id="3.40.630.30">
    <property type="match status" value="1"/>
</dbReference>
<evidence type="ECO:0000313" key="5">
    <source>
        <dbReference type="Proteomes" id="UP000183940"/>
    </source>
</evidence>
<accession>A0A1L9QRP2</accession>
<dbReference type="InterPro" id="IPR000182">
    <property type="entry name" value="GNAT_dom"/>
</dbReference>
<dbReference type="PANTHER" id="PTHR43877">
    <property type="entry name" value="AMINOALKYLPHOSPHONATE N-ACETYLTRANSFERASE-RELATED-RELATED"/>
    <property type="match status" value="1"/>
</dbReference>
<comment type="caution">
    <text evidence="4">The sequence shown here is derived from an EMBL/GenBank/DDBJ whole genome shotgun (WGS) entry which is preliminary data.</text>
</comment>
<dbReference type="Pfam" id="PF13508">
    <property type="entry name" value="Acetyltransf_7"/>
    <property type="match status" value="1"/>
</dbReference>
<evidence type="ECO:0000313" key="4">
    <source>
        <dbReference type="EMBL" id="OJJ25360.1"/>
    </source>
</evidence>
<name>A0A1L9QRP2_9CYAN</name>
<gene>
    <name evidence="4" type="ORF">BI308_12135</name>
</gene>
<organism evidence="4 5">
    <name type="scientific">Roseofilum reptotaenium AO1-A</name>
    <dbReference type="NCBI Taxonomy" id="1925591"/>
    <lineage>
        <taxon>Bacteria</taxon>
        <taxon>Bacillati</taxon>
        <taxon>Cyanobacteriota</taxon>
        <taxon>Cyanophyceae</taxon>
        <taxon>Desertifilales</taxon>
        <taxon>Desertifilaceae</taxon>
        <taxon>Roseofilum</taxon>
    </lineage>
</organism>
<dbReference type="EMBL" id="MLAW01000018">
    <property type="protein sequence ID" value="OJJ25360.1"/>
    <property type="molecule type" value="Genomic_DNA"/>
</dbReference>
<sequence>MIRDLARDDRERVVYLARELGMFDAEGLDLIDQTLSTHFQGESNQLWLVSEGTEFEGVIYCIPEPMTQGTWNVQMLLVSPDSHGQGHGQALMNAVIDALKEKGQRLLIVETSSLSEFQRARDFYQKCGFTEEGRIMDFYKSGDDKVVFSKSLSC</sequence>
<proteinExistence type="predicted"/>
<dbReference type="SUPFAM" id="SSF55729">
    <property type="entry name" value="Acyl-CoA N-acyltransferases (Nat)"/>
    <property type="match status" value="1"/>
</dbReference>
<dbReference type="InterPro" id="IPR016181">
    <property type="entry name" value="Acyl_CoA_acyltransferase"/>
</dbReference>
<feature type="domain" description="N-acetyltransferase" evidence="3">
    <location>
        <begin position="1"/>
        <end position="153"/>
    </location>
</feature>
<dbReference type="InterPro" id="IPR050832">
    <property type="entry name" value="Bact_Acetyltransf"/>
</dbReference>
<dbReference type="AlphaFoldDB" id="A0A1L9QRP2"/>
<dbReference type="STRING" id="1925591.BI308_12135"/>
<reference evidence="4" key="1">
    <citation type="submission" date="2016-10" db="EMBL/GenBank/DDBJ databases">
        <title>CRISPR-Cas defence system in Roseofilum reptotaenium: evidence of a bacteriophage-cyanobacterium arms race in the coral black band disease.</title>
        <authorList>
            <person name="Buerger P."/>
            <person name="Wood-Charlson E.M."/>
            <person name="Weynberg K.D."/>
            <person name="Willis B."/>
            <person name="Van Oppen M.J."/>
        </authorList>
    </citation>
    <scope>NUCLEOTIDE SEQUENCE [LARGE SCALE GENOMIC DNA]</scope>
    <source>
        <strain evidence="4">AO1-A</strain>
    </source>
</reference>
<evidence type="ECO:0000256" key="2">
    <source>
        <dbReference type="ARBA" id="ARBA00023315"/>
    </source>
</evidence>